<evidence type="ECO:0000313" key="2">
    <source>
        <dbReference type="EMBL" id="EEG53205.1"/>
    </source>
</evidence>
<name>C0D630_9FIRM</name>
<dbReference type="AlphaFoldDB" id="C0D630"/>
<dbReference type="EMBL" id="ACCJ01000390">
    <property type="protein sequence ID" value="EEG53205.1"/>
    <property type="molecule type" value="Genomic_DNA"/>
</dbReference>
<feature type="transmembrane region" description="Helical" evidence="1">
    <location>
        <begin position="30"/>
        <end position="51"/>
    </location>
</feature>
<protein>
    <submittedName>
        <fullName evidence="2">Uncharacterized protein</fullName>
    </submittedName>
</protein>
<dbReference type="HOGENOM" id="CLU_3078246_0_0_9"/>
<comment type="caution">
    <text evidence="2">The sequence shown here is derived from an EMBL/GenBank/DDBJ whole genome shotgun (WGS) entry which is preliminary data.</text>
</comment>
<evidence type="ECO:0000256" key="1">
    <source>
        <dbReference type="SAM" id="Phobius"/>
    </source>
</evidence>
<dbReference type="RefSeq" id="WP_007715472.1">
    <property type="nucleotide sequence ID" value="NZ_CP102272.1"/>
</dbReference>
<gene>
    <name evidence="2" type="ORF">CLOSTASPAR_04726</name>
</gene>
<proteinExistence type="predicted"/>
<sequence>MGREQVPMTAGVESRVTVHYRLEDPGRIAVFSRAGLAIAAILAVVLLAVGVI</sequence>
<keyword evidence="3" id="KW-1185">Reference proteome</keyword>
<organism evidence="2 3">
    <name type="scientific">[Clostridium] asparagiforme DSM 15981</name>
    <dbReference type="NCBI Taxonomy" id="518636"/>
    <lineage>
        <taxon>Bacteria</taxon>
        <taxon>Bacillati</taxon>
        <taxon>Bacillota</taxon>
        <taxon>Clostridia</taxon>
        <taxon>Lachnospirales</taxon>
        <taxon>Lachnospiraceae</taxon>
        <taxon>Enterocloster</taxon>
    </lineage>
</organism>
<keyword evidence="1" id="KW-0812">Transmembrane</keyword>
<reference evidence="2 3" key="2">
    <citation type="submission" date="2009-02" db="EMBL/GenBank/DDBJ databases">
        <title>Draft genome sequence of Clostridium asparagiforme (DSM 15981).</title>
        <authorList>
            <person name="Sudarsanam P."/>
            <person name="Ley R."/>
            <person name="Guruge J."/>
            <person name="Turnbaugh P.J."/>
            <person name="Mahowald M."/>
            <person name="Liep D."/>
            <person name="Gordon J."/>
        </authorList>
    </citation>
    <scope>NUCLEOTIDE SEQUENCE [LARGE SCALE GENOMIC DNA]</scope>
    <source>
        <strain evidence="2 3">DSM 15981</strain>
    </source>
</reference>
<accession>C0D630</accession>
<keyword evidence="1" id="KW-0472">Membrane</keyword>
<dbReference type="Proteomes" id="UP000004756">
    <property type="component" value="Unassembled WGS sequence"/>
</dbReference>
<evidence type="ECO:0000313" key="3">
    <source>
        <dbReference type="Proteomes" id="UP000004756"/>
    </source>
</evidence>
<keyword evidence="1" id="KW-1133">Transmembrane helix</keyword>
<reference evidence="2 3" key="1">
    <citation type="submission" date="2009-01" db="EMBL/GenBank/DDBJ databases">
        <authorList>
            <person name="Fulton L."/>
            <person name="Clifton S."/>
            <person name="Fulton B."/>
            <person name="Xu J."/>
            <person name="Minx P."/>
            <person name="Pepin K.H."/>
            <person name="Johnson M."/>
            <person name="Bhonagiri V."/>
            <person name="Nash W.E."/>
            <person name="Mardis E.R."/>
            <person name="Wilson R.K."/>
        </authorList>
    </citation>
    <scope>NUCLEOTIDE SEQUENCE [LARGE SCALE GENOMIC DNA]</scope>
    <source>
        <strain evidence="2 3">DSM 15981</strain>
    </source>
</reference>